<reference evidence="9" key="2">
    <citation type="submission" date="2025-09" db="UniProtKB">
        <authorList>
            <consortium name="Ensembl"/>
        </authorList>
    </citation>
    <scope>IDENTIFICATION</scope>
</reference>
<dbReference type="EC" id="2.8.2.-" evidence="7"/>
<keyword evidence="6" id="KW-0443">Lipid metabolism</keyword>
<comment type="subcellular location">
    <subcellularLocation>
        <location evidence="1">Cytoplasm</location>
    </subcellularLocation>
</comment>
<sequence>MAEAAGSRKPLVEVAGVPLQAATVDNWSQIQNFEAKPDDLLICTYPKSGTTWIQEIVDMIEQDGDEGKCQRAIIQHRHPFIEWARPPQPSGVDKANAMPSPRTLRTHLSTALLPPSFWEKHCKFLYVARNAKDCMVSYYHFQRMNKVLPDPGTWEEYFEAFINGKVAWGSWFDHVRGWWDVRDRHQVLFLFYEDIKRDPKQEICKVMQFMGKNLEEAVLDKIVRETSFEKMKENPMTNRSTVPKSIMDQSISSFMRKGTVGDWKNHFTVAQNERFEKIYREKMEGISIRFRPEL</sequence>
<evidence type="ECO:0000256" key="3">
    <source>
        <dbReference type="ARBA" id="ARBA00011738"/>
    </source>
</evidence>
<feature type="domain" description="Sulfotransferase" evidence="8">
    <location>
        <begin position="37"/>
        <end position="285"/>
    </location>
</feature>
<dbReference type="InterPro" id="IPR000863">
    <property type="entry name" value="Sulfotransferase_dom"/>
</dbReference>
<gene>
    <name evidence="9" type="primary">SULT1C2</name>
</gene>
<dbReference type="Ensembl" id="ENSCLAT00000013950.1">
    <property type="protein sequence ID" value="ENSCLAP00000013794.1"/>
    <property type="gene ID" value="ENSCLAG00000009532.1"/>
</dbReference>
<accession>A0A8C2VGW3</accession>
<evidence type="ECO:0000256" key="5">
    <source>
        <dbReference type="ARBA" id="ARBA00022679"/>
    </source>
</evidence>
<comment type="subunit">
    <text evidence="3">Homodimer.</text>
</comment>
<dbReference type="PANTHER" id="PTHR11783">
    <property type="entry name" value="SULFOTRANSFERASE SULT"/>
    <property type="match status" value="1"/>
</dbReference>
<dbReference type="Pfam" id="PF00685">
    <property type="entry name" value="Sulfotransfer_1"/>
    <property type="match status" value="1"/>
</dbReference>
<dbReference type="AlphaFoldDB" id="A0A8C2VGW3"/>
<dbReference type="Proteomes" id="UP000694398">
    <property type="component" value="Unassembled WGS sequence"/>
</dbReference>
<dbReference type="SUPFAM" id="SSF52540">
    <property type="entry name" value="P-loop containing nucleoside triphosphate hydrolases"/>
    <property type="match status" value="1"/>
</dbReference>
<dbReference type="Gene3D" id="3.40.50.300">
    <property type="entry name" value="P-loop containing nucleotide triphosphate hydrolases"/>
    <property type="match status" value="1"/>
</dbReference>
<dbReference type="GeneID" id="102006651"/>
<keyword evidence="4" id="KW-0963">Cytoplasm</keyword>
<proteinExistence type="inferred from homology"/>
<evidence type="ECO:0000256" key="6">
    <source>
        <dbReference type="ARBA" id="ARBA00023098"/>
    </source>
</evidence>
<dbReference type="OMA" id="DHAAEYW"/>
<evidence type="ECO:0000256" key="2">
    <source>
        <dbReference type="ARBA" id="ARBA00005771"/>
    </source>
</evidence>
<dbReference type="GO" id="GO:0004062">
    <property type="term" value="F:aryl sulfotransferase activity"/>
    <property type="evidence" value="ECO:0007669"/>
    <property type="project" value="Ensembl"/>
</dbReference>
<reference evidence="9" key="1">
    <citation type="submission" date="2025-08" db="UniProtKB">
        <authorList>
            <consortium name="Ensembl"/>
        </authorList>
    </citation>
    <scope>IDENTIFICATION</scope>
</reference>
<comment type="similarity">
    <text evidence="2 7">Belongs to the sulfotransferase 1 family.</text>
</comment>
<organism evidence="9 10">
    <name type="scientific">Chinchilla lanigera</name>
    <name type="common">Long-tailed chinchilla</name>
    <name type="synonym">Chinchilla villidera</name>
    <dbReference type="NCBI Taxonomy" id="34839"/>
    <lineage>
        <taxon>Eukaryota</taxon>
        <taxon>Metazoa</taxon>
        <taxon>Chordata</taxon>
        <taxon>Craniata</taxon>
        <taxon>Vertebrata</taxon>
        <taxon>Euteleostomi</taxon>
        <taxon>Mammalia</taxon>
        <taxon>Eutheria</taxon>
        <taxon>Euarchontoglires</taxon>
        <taxon>Glires</taxon>
        <taxon>Rodentia</taxon>
        <taxon>Hystricomorpha</taxon>
        <taxon>Chinchillidae</taxon>
        <taxon>Chinchilla</taxon>
    </lineage>
</organism>
<evidence type="ECO:0000256" key="7">
    <source>
        <dbReference type="RuleBase" id="RU361155"/>
    </source>
</evidence>
<protein>
    <recommendedName>
        <fullName evidence="7">Sulfotransferase</fullName>
        <ecNumber evidence="7">2.8.2.-</ecNumber>
    </recommendedName>
</protein>
<name>A0A8C2VGW3_CHILA</name>
<keyword evidence="5 7" id="KW-0808">Transferase</keyword>
<dbReference type="FunFam" id="3.40.50.300:FF:000433">
    <property type="entry name" value="Estrogen sulfotransferase"/>
    <property type="match status" value="1"/>
</dbReference>
<dbReference type="GO" id="GO:0051923">
    <property type="term" value="P:sulfation"/>
    <property type="evidence" value="ECO:0007669"/>
    <property type="project" value="Ensembl"/>
</dbReference>
<keyword evidence="10" id="KW-1185">Reference proteome</keyword>
<evidence type="ECO:0000259" key="8">
    <source>
        <dbReference type="Pfam" id="PF00685"/>
    </source>
</evidence>
<evidence type="ECO:0000313" key="10">
    <source>
        <dbReference type="Proteomes" id="UP000694398"/>
    </source>
</evidence>
<evidence type="ECO:0000256" key="4">
    <source>
        <dbReference type="ARBA" id="ARBA00022490"/>
    </source>
</evidence>
<evidence type="ECO:0000256" key="1">
    <source>
        <dbReference type="ARBA" id="ARBA00004496"/>
    </source>
</evidence>
<dbReference type="InterPro" id="IPR027417">
    <property type="entry name" value="P-loop_NTPase"/>
</dbReference>
<dbReference type="GeneTree" id="ENSGT00940000160912"/>
<dbReference type="GO" id="GO:0006629">
    <property type="term" value="P:lipid metabolic process"/>
    <property type="evidence" value="ECO:0007669"/>
    <property type="project" value="UniProtKB-KW"/>
</dbReference>
<evidence type="ECO:0000313" key="9">
    <source>
        <dbReference type="Ensembl" id="ENSCLAP00000013794.1"/>
    </source>
</evidence>
<dbReference type="GO" id="GO:0005737">
    <property type="term" value="C:cytoplasm"/>
    <property type="evidence" value="ECO:0007669"/>
    <property type="project" value="UniProtKB-SubCell"/>
</dbReference>